<accession>A0A4W5KW48</accession>
<reference evidence="4" key="1">
    <citation type="submission" date="2018-06" db="EMBL/GenBank/DDBJ databases">
        <title>Genome assembly of Danube salmon.</title>
        <authorList>
            <person name="Macqueen D.J."/>
            <person name="Gundappa M.K."/>
        </authorList>
    </citation>
    <scope>NUCLEOTIDE SEQUENCE [LARGE SCALE GENOMIC DNA]</scope>
</reference>
<dbReference type="GO" id="GO:0000122">
    <property type="term" value="P:negative regulation of transcription by RNA polymerase II"/>
    <property type="evidence" value="ECO:0007669"/>
    <property type="project" value="TreeGrafter"/>
</dbReference>
<evidence type="ECO:0000256" key="2">
    <source>
        <dbReference type="SAM" id="MobiDB-lite"/>
    </source>
</evidence>
<organism evidence="3 4">
    <name type="scientific">Hucho hucho</name>
    <name type="common">huchen</name>
    <dbReference type="NCBI Taxonomy" id="62062"/>
    <lineage>
        <taxon>Eukaryota</taxon>
        <taxon>Metazoa</taxon>
        <taxon>Chordata</taxon>
        <taxon>Craniata</taxon>
        <taxon>Vertebrata</taxon>
        <taxon>Euteleostomi</taxon>
        <taxon>Actinopterygii</taxon>
        <taxon>Neopterygii</taxon>
        <taxon>Teleostei</taxon>
        <taxon>Protacanthopterygii</taxon>
        <taxon>Salmoniformes</taxon>
        <taxon>Salmonidae</taxon>
        <taxon>Salmoninae</taxon>
        <taxon>Hucho</taxon>
    </lineage>
</organism>
<feature type="region of interest" description="Disordered" evidence="2">
    <location>
        <begin position="76"/>
        <end position="133"/>
    </location>
</feature>
<evidence type="ECO:0000313" key="3">
    <source>
        <dbReference type="Ensembl" id="ENSHHUP00000021603.1"/>
    </source>
</evidence>
<protein>
    <recommendedName>
        <fullName evidence="5">BCL6 corepressor</fullName>
    </recommendedName>
</protein>
<evidence type="ECO:0008006" key="5">
    <source>
        <dbReference type="Google" id="ProtNLM"/>
    </source>
</evidence>
<dbReference type="InterPro" id="IPR047144">
    <property type="entry name" value="BCOR-like"/>
</dbReference>
<dbReference type="PANTHER" id="PTHR24117">
    <property type="entry name" value="AGAP007537-PB"/>
    <property type="match status" value="1"/>
</dbReference>
<evidence type="ECO:0000313" key="4">
    <source>
        <dbReference type="Proteomes" id="UP000314982"/>
    </source>
</evidence>
<feature type="region of interest" description="Disordered" evidence="2">
    <location>
        <begin position="152"/>
        <end position="186"/>
    </location>
</feature>
<name>A0A4W5KW48_9TELE</name>
<evidence type="ECO:0000256" key="1">
    <source>
        <dbReference type="ARBA" id="ARBA00034703"/>
    </source>
</evidence>
<feature type="compositionally biased region" description="Basic and acidic residues" evidence="2">
    <location>
        <begin position="76"/>
        <end position="95"/>
    </location>
</feature>
<dbReference type="Proteomes" id="UP000314982">
    <property type="component" value="Unassembled WGS sequence"/>
</dbReference>
<dbReference type="GO" id="GO:0005634">
    <property type="term" value="C:nucleus"/>
    <property type="evidence" value="ECO:0007669"/>
    <property type="project" value="TreeGrafter"/>
</dbReference>
<sequence length="336" mass="36871">MSLPHMPMPGKGPVYPHPVLLGSSSLYPPRLPPKHGLPYGIPSSHGDYLTFHDSQEMVHPLMSSPHTGLDLKTSERLQELRSRPKEKVWQHHEDSATAYKSQTQAPDTKHTRRGDRETDRSTGLGSKSLNHKPLTGAREEIVCIDLIQDDGDSDSPLTKAVSPCAKRGDPSKPVGSESIGRNEGREAELQHISSNAASCGWASTLPPSVLSSPPSPPALSPAMRRTAPALQRAAPSLTCQRSRPFYDDQGCPRARRSSLAKRIANSSGYVGDRIKCVTTELYADSSKLSREQRALQVISQNTYIPNPFKVFKNILNSLFLVPTARQYVLAFVPIQE</sequence>
<dbReference type="STRING" id="62062.ENSHHUP00000021603"/>
<proteinExistence type="inferred from homology"/>
<dbReference type="GeneTree" id="ENSGT01030000235020"/>
<keyword evidence="4" id="KW-1185">Reference proteome</keyword>
<dbReference type="GO" id="GO:0003714">
    <property type="term" value="F:transcription corepressor activity"/>
    <property type="evidence" value="ECO:0007669"/>
    <property type="project" value="TreeGrafter"/>
</dbReference>
<comment type="similarity">
    <text evidence="1">Belongs to the BCOR family.</text>
</comment>
<reference evidence="3" key="2">
    <citation type="submission" date="2025-08" db="UniProtKB">
        <authorList>
            <consortium name="Ensembl"/>
        </authorList>
    </citation>
    <scope>IDENTIFICATION</scope>
</reference>
<dbReference type="AlphaFoldDB" id="A0A4W5KW48"/>
<dbReference type="Ensembl" id="ENSHHUT00000022413.1">
    <property type="protein sequence ID" value="ENSHHUP00000021603.1"/>
    <property type="gene ID" value="ENSHHUG00000013528.1"/>
</dbReference>
<reference evidence="3" key="3">
    <citation type="submission" date="2025-09" db="UniProtKB">
        <authorList>
            <consortium name="Ensembl"/>
        </authorList>
    </citation>
    <scope>IDENTIFICATION</scope>
</reference>
<dbReference type="PANTHER" id="PTHR24117:SF8">
    <property type="entry name" value="BCL-6 COREPRESSOR"/>
    <property type="match status" value="1"/>
</dbReference>